<keyword evidence="3" id="KW-0238">DNA-binding</keyword>
<feature type="domain" description="HTH luxR-type" evidence="6">
    <location>
        <begin position="146"/>
        <end position="211"/>
    </location>
</feature>
<evidence type="ECO:0000259" key="7">
    <source>
        <dbReference type="PROSITE" id="PS50110"/>
    </source>
</evidence>
<reference evidence="8 9" key="1">
    <citation type="submission" date="2024-03" db="EMBL/GenBank/DDBJ databases">
        <title>Draft genome sequence of Pseudonocardia tropica JCM 19149.</title>
        <authorList>
            <person name="Butdee W."/>
            <person name="Duangmal K."/>
        </authorList>
    </citation>
    <scope>NUCLEOTIDE SEQUENCE [LARGE SCALE GENOMIC DNA]</scope>
    <source>
        <strain evidence="8 9">JCM 19149</strain>
    </source>
</reference>
<dbReference type="InterPro" id="IPR011006">
    <property type="entry name" value="CheY-like_superfamily"/>
</dbReference>
<dbReference type="SMART" id="SM00421">
    <property type="entry name" value="HTH_LUXR"/>
    <property type="match status" value="1"/>
</dbReference>
<dbReference type="InterPro" id="IPR039420">
    <property type="entry name" value="WalR-like"/>
</dbReference>
<organism evidence="8 9">
    <name type="scientific">Pseudonocardia tropica</name>
    <dbReference type="NCBI Taxonomy" id="681289"/>
    <lineage>
        <taxon>Bacteria</taxon>
        <taxon>Bacillati</taxon>
        <taxon>Actinomycetota</taxon>
        <taxon>Actinomycetes</taxon>
        <taxon>Pseudonocardiales</taxon>
        <taxon>Pseudonocardiaceae</taxon>
        <taxon>Pseudonocardia</taxon>
    </lineage>
</organism>
<dbReference type="SMART" id="SM00448">
    <property type="entry name" value="REC"/>
    <property type="match status" value="1"/>
</dbReference>
<keyword evidence="4" id="KW-0804">Transcription</keyword>
<dbReference type="CDD" id="cd06170">
    <property type="entry name" value="LuxR_C_like"/>
    <property type="match status" value="1"/>
</dbReference>
<sequence>MNDVTVVVVDDHPTFRTGVRAVLAAGAGVAVVGEGESGEQALELVVHTDPDVVLMDLTMPGIGGLEATRRLVAAGSRTAVVVLSMSGTDDSVFAALRSGARGYLLKEAPPEEILTAVRAAAAGQGFFGSGVAGRISAFFAGAAASSVRPFPDLSDREREVLALLADGAGNAAIAHRLVLSPKTVRNHVSNVLAKLQVADRAEAGARARQAGLGRDRPG</sequence>
<dbReference type="InterPro" id="IPR001789">
    <property type="entry name" value="Sig_transdc_resp-reg_receiver"/>
</dbReference>
<protein>
    <submittedName>
        <fullName evidence="8">Response regulator transcription factor</fullName>
    </submittedName>
</protein>
<dbReference type="SUPFAM" id="SSF52172">
    <property type="entry name" value="CheY-like"/>
    <property type="match status" value="1"/>
</dbReference>
<evidence type="ECO:0000256" key="5">
    <source>
        <dbReference type="PROSITE-ProRule" id="PRU00169"/>
    </source>
</evidence>
<evidence type="ECO:0000259" key="6">
    <source>
        <dbReference type="PROSITE" id="PS50043"/>
    </source>
</evidence>
<evidence type="ECO:0000256" key="3">
    <source>
        <dbReference type="ARBA" id="ARBA00023125"/>
    </source>
</evidence>
<keyword evidence="1 5" id="KW-0597">Phosphoprotein</keyword>
<dbReference type="PRINTS" id="PR00038">
    <property type="entry name" value="HTHLUXR"/>
</dbReference>
<dbReference type="RefSeq" id="WP_345654905.1">
    <property type="nucleotide sequence ID" value="NZ_BAABLY010000103.1"/>
</dbReference>
<keyword evidence="9" id="KW-1185">Reference proteome</keyword>
<proteinExistence type="predicted"/>
<evidence type="ECO:0000313" key="8">
    <source>
        <dbReference type="EMBL" id="MEQ3541503.1"/>
    </source>
</evidence>
<dbReference type="InterPro" id="IPR000792">
    <property type="entry name" value="Tscrpt_reg_LuxR_C"/>
</dbReference>
<feature type="modified residue" description="4-aspartylphosphate" evidence="5">
    <location>
        <position position="56"/>
    </location>
</feature>
<dbReference type="PROSITE" id="PS50043">
    <property type="entry name" value="HTH_LUXR_2"/>
    <property type="match status" value="1"/>
</dbReference>
<dbReference type="EMBL" id="JBEDNP010000015">
    <property type="protein sequence ID" value="MEQ3541503.1"/>
    <property type="molecule type" value="Genomic_DNA"/>
</dbReference>
<dbReference type="PANTHER" id="PTHR43214">
    <property type="entry name" value="TWO-COMPONENT RESPONSE REGULATOR"/>
    <property type="match status" value="1"/>
</dbReference>
<accession>A0ABV1JZX1</accession>
<dbReference type="InterPro" id="IPR016032">
    <property type="entry name" value="Sig_transdc_resp-reg_C-effctor"/>
</dbReference>
<dbReference type="CDD" id="cd17535">
    <property type="entry name" value="REC_NarL-like"/>
    <property type="match status" value="1"/>
</dbReference>
<dbReference type="PROSITE" id="PS50110">
    <property type="entry name" value="RESPONSE_REGULATORY"/>
    <property type="match status" value="1"/>
</dbReference>
<gene>
    <name evidence="8" type="ORF">WHI96_22065</name>
</gene>
<dbReference type="PROSITE" id="PS00622">
    <property type="entry name" value="HTH_LUXR_1"/>
    <property type="match status" value="1"/>
</dbReference>
<feature type="domain" description="Response regulatory" evidence="7">
    <location>
        <begin position="5"/>
        <end position="121"/>
    </location>
</feature>
<evidence type="ECO:0000256" key="4">
    <source>
        <dbReference type="ARBA" id="ARBA00023163"/>
    </source>
</evidence>
<dbReference type="PANTHER" id="PTHR43214:SF24">
    <property type="entry name" value="TRANSCRIPTIONAL REGULATORY PROTEIN NARL-RELATED"/>
    <property type="match status" value="1"/>
</dbReference>
<dbReference type="InterPro" id="IPR058245">
    <property type="entry name" value="NreC/VraR/RcsB-like_REC"/>
</dbReference>
<dbReference type="Gene3D" id="3.40.50.2300">
    <property type="match status" value="1"/>
</dbReference>
<evidence type="ECO:0000256" key="2">
    <source>
        <dbReference type="ARBA" id="ARBA00023015"/>
    </source>
</evidence>
<dbReference type="Proteomes" id="UP001464923">
    <property type="component" value="Unassembled WGS sequence"/>
</dbReference>
<dbReference type="Pfam" id="PF00196">
    <property type="entry name" value="GerE"/>
    <property type="match status" value="1"/>
</dbReference>
<evidence type="ECO:0000313" key="9">
    <source>
        <dbReference type="Proteomes" id="UP001464923"/>
    </source>
</evidence>
<keyword evidence="2" id="KW-0805">Transcription regulation</keyword>
<dbReference type="Pfam" id="PF00072">
    <property type="entry name" value="Response_reg"/>
    <property type="match status" value="1"/>
</dbReference>
<evidence type="ECO:0000256" key="1">
    <source>
        <dbReference type="ARBA" id="ARBA00022553"/>
    </source>
</evidence>
<name>A0ABV1JZX1_9PSEU</name>
<comment type="caution">
    <text evidence="8">The sequence shown here is derived from an EMBL/GenBank/DDBJ whole genome shotgun (WGS) entry which is preliminary data.</text>
</comment>
<dbReference type="SUPFAM" id="SSF46894">
    <property type="entry name" value="C-terminal effector domain of the bipartite response regulators"/>
    <property type="match status" value="1"/>
</dbReference>